<evidence type="ECO:0000313" key="4">
    <source>
        <dbReference type="EMBL" id="MDE8650202.1"/>
    </source>
</evidence>
<keyword evidence="5" id="KW-1185">Reference proteome</keyword>
<keyword evidence="2" id="KW-0732">Signal</keyword>
<dbReference type="Proteomes" id="UP001216253">
    <property type="component" value="Unassembled WGS sequence"/>
</dbReference>
<organism evidence="4 5">
    <name type="scientific">Novosphingobium album</name>
    <name type="common">ex Liu et al. 2023</name>
    <dbReference type="NCBI Taxonomy" id="3031130"/>
    <lineage>
        <taxon>Bacteria</taxon>
        <taxon>Pseudomonadati</taxon>
        <taxon>Pseudomonadota</taxon>
        <taxon>Alphaproteobacteria</taxon>
        <taxon>Sphingomonadales</taxon>
        <taxon>Sphingomonadaceae</taxon>
        <taxon>Novosphingobium</taxon>
    </lineage>
</organism>
<feature type="signal peptide" evidence="2">
    <location>
        <begin position="1"/>
        <end position="36"/>
    </location>
</feature>
<dbReference type="InterPro" id="IPR029058">
    <property type="entry name" value="AB_hydrolase_fold"/>
</dbReference>
<dbReference type="InterPro" id="IPR005674">
    <property type="entry name" value="CocE/Ser_esterase"/>
</dbReference>
<dbReference type="Pfam" id="PF08530">
    <property type="entry name" value="PepX_C"/>
    <property type="match status" value="1"/>
</dbReference>
<evidence type="ECO:0000313" key="5">
    <source>
        <dbReference type="Proteomes" id="UP001216253"/>
    </source>
</evidence>
<dbReference type="InterPro" id="IPR013736">
    <property type="entry name" value="Xaa-Pro_dipept_C"/>
</dbReference>
<sequence>MREDGRFRLWLRRHLRGIGTACALALAMLTATAGHAADYTEADVVRDIAYVPMKDGTRIAYVSYRPKTGRHPTVFAYSPYNGNSTSFETAKAFLDAGYAYVGANFPGTGCSEGVIGHWVDGFDAKEGIYGAEVVEWIARQSWSNGNVGMIGNSSLGTLQFWVASHRPPHLRALVASGVEDGYEYWLSPGGMLQIESTAGYVIHTENVTQARGAQWRISRGDKECAAIRGSDRQTLAYAFFDEVRKHPLKDAWWDAANLATKDVAGKVAVPTMIIAMEQDNYGGAARESARLFSRLMPNVKNKRLVLMNGNHGNGGPGGYSLADNERMRFLERWLKGVKNGIENEPPVAVYWEVQEPDGDPRKSVAGWTTAHAAWPAPEVERQTFYLTADAALSPDKPAASAEDGARAYLYPIGTELVGGNTQFALVPNESGVLNYRTAPMTADMTLLGNPEVTLYLSIDNGDDTDVALTLKDVDPDGNVLFLQSGLLRASLRAIDKEQSYADEVVPFYNQSEMLEPGKIYEIRLSLLSPIAHVVRQGHRLELTVAAPNPIPHPNIASIPAGAPSINRVYHSEKYPSRILLPVIPGALAKAPPPPCGTLRSQACRKETKFEPGGLPMR</sequence>
<dbReference type="GO" id="GO:0016787">
    <property type="term" value="F:hydrolase activity"/>
    <property type="evidence" value="ECO:0007669"/>
    <property type="project" value="UniProtKB-KW"/>
</dbReference>
<dbReference type="Gene3D" id="2.60.120.260">
    <property type="entry name" value="Galactose-binding domain-like"/>
    <property type="match status" value="1"/>
</dbReference>
<dbReference type="InterPro" id="IPR008979">
    <property type="entry name" value="Galactose-bd-like_sf"/>
</dbReference>
<protein>
    <submittedName>
        <fullName evidence="4">CocE/NonD family hydrolase</fullName>
    </submittedName>
</protein>
<feature type="chain" id="PRO_5046036722" evidence="2">
    <location>
        <begin position="37"/>
        <end position="617"/>
    </location>
</feature>
<dbReference type="EMBL" id="JARESE010000001">
    <property type="protein sequence ID" value="MDE8650202.1"/>
    <property type="molecule type" value="Genomic_DNA"/>
</dbReference>
<dbReference type="SUPFAM" id="SSF49785">
    <property type="entry name" value="Galactose-binding domain-like"/>
    <property type="match status" value="1"/>
</dbReference>
<reference evidence="4 5" key="1">
    <citation type="submission" date="2023-03" db="EMBL/GenBank/DDBJ databases">
        <title>NovoSphingobium album sp. nov. isolated from polycyclic aromatic hydrocarbons- and heavy-metal polluted soil.</title>
        <authorList>
            <person name="Liu Z."/>
            <person name="Wang K."/>
        </authorList>
    </citation>
    <scope>NUCLEOTIDE SEQUENCE [LARGE SCALE GENOMIC DNA]</scope>
    <source>
        <strain evidence="4 5">H3SJ31-1</strain>
    </source>
</reference>
<keyword evidence="1 4" id="KW-0378">Hydrolase</keyword>
<name>A0ABT5WLM1_9SPHN</name>
<evidence type="ECO:0000256" key="1">
    <source>
        <dbReference type="ARBA" id="ARBA00022801"/>
    </source>
</evidence>
<dbReference type="NCBIfam" id="TIGR00976">
    <property type="entry name" value="CocE_NonD"/>
    <property type="match status" value="1"/>
</dbReference>
<proteinExistence type="predicted"/>
<comment type="caution">
    <text evidence="4">The sequence shown here is derived from an EMBL/GenBank/DDBJ whole genome shotgun (WGS) entry which is preliminary data.</text>
</comment>
<dbReference type="InterPro" id="IPR000383">
    <property type="entry name" value="Xaa-Pro-like_dom"/>
</dbReference>
<dbReference type="Gene3D" id="1.10.3020.10">
    <property type="entry name" value="alpha-amino acid ester hydrolase ( Helical cap domain)"/>
    <property type="match status" value="1"/>
</dbReference>
<dbReference type="SMART" id="SM00939">
    <property type="entry name" value="PepX_C"/>
    <property type="match status" value="1"/>
</dbReference>
<dbReference type="Pfam" id="PF02129">
    <property type="entry name" value="Peptidase_S15"/>
    <property type="match status" value="1"/>
</dbReference>
<accession>A0ABT5WLM1</accession>
<evidence type="ECO:0000256" key="2">
    <source>
        <dbReference type="SAM" id="SignalP"/>
    </source>
</evidence>
<dbReference type="SUPFAM" id="SSF53474">
    <property type="entry name" value="alpha/beta-Hydrolases"/>
    <property type="match status" value="1"/>
</dbReference>
<dbReference type="Gene3D" id="3.40.50.1820">
    <property type="entry name" value="alpha/beta hydrolase"/>
    <property type="match status" value="1"/>
</dbReference>
<evidence type="ECO:0000259" key="3">
    <source>
        <dbReference type="SMART" id="SM00939"/>
    </source>
</evidence>
<gene>
    <name evidence="4" type="ORF">PYV00_00540</name>
</gene>
<feature type="domain" description="Xaa-Pro dipeptidyl-peptidase C-terminal" evidence="3">
    <location>
        <begin position="327"/>
        <end position="579"/>
    </location>
</feature>